<dbReference type="PANTHER" id="PTHR43806:SF11">
    <property type="entry name" value="CEREVISIN-RELATED"/>
    <property type="match status" value="1"/>
</dbReference>
<dbReference type="GO" id="GO:0004252">
    <property type="term" value="F:serine-type endopeptidase activity"/>
    <property type="evidence" value="ECO:0007669"/>
    <property type="project" value="UniProtKB-UniRule"/>
</dbReference>
<proteinExistence type="inferred from homology"/>
<feature type="active site" description="Charge relay system" evidence="6">
    <location>
        <position position="201"/>
    </location>
</feature>
<dbReference type="CDD" id="cd04077">
    <property type="entry name" value="Peptidases_S8_PCSK9_ProteinaseK_like"/>
    <property type="match status" value="1"/>
</dbReference>
<reference evidence="11 12" key="1">
    <citation type="submission" date="2016-07" db="EMBL/GenBank/DDBJ databases">
        <title>Pervasive Adenine N6-methylation of Active Genes in Fungi.</title>
        <authorList>
            <consortium name="DOE Joint Genome Institute"/>
            <person name="Mondo S.J."/>
            <person name="Dannebaum R.O."/>
            <person name="Kuo R.C."/>
            <person name="Labutti K."/>
            <person name="Haridas S."/>
            <person name="Kuo A."/>
            <person name="Salamov A."/>
            <person name="Ahrendt S.R."/>
            <person name="Lipzen A."/>
            <person name="Sullivan W."/>
            <person name="Andreopoulos W.B."/>
            <person name="Clum A."/>
            <person name="Lindquist E."/>
            <person name="Daum C."/>
            <person name="Ramamoorthy G.K."/>
            <person name="Gryganskyi A."/>
            <person name="Culley D."/>
            <person name="Magnuson J.K."/>
            <person name="James T.Y."/>
            <person name="O'Malley M.A."/>
            <person name="Stajich J.E."/>
            <person name="Spatafora J.W."/>
            <person name="Visel A."/>
            <person name="Grigoriev I.V."/>
        </authorList>
    </citation>
    <scope>NUCLEOTIDE SEQUENCE [LARGE SCALE GENOMIC DNA]</scope>
    <source>
        <strain evidence="11 12">CBS 115471</strain>
    </source>
</reference>
<evidence type="ECO:0000256" key="5">
    <source>
        <dbReference type="ARBA" id="ARBA00022825"/>
    </source>
</evidence>
<name>A0A1Y1Z4D1_9PLEO</name>
<dbReference type="PROSITE" id="PS51892">
    <property type="entry name" value="SUBTILASE"/>
    <property type="match status" value="1"/>
</dbReference>
<dbReference type="SUPFAM" id="SSF52743">
    <property type="entry name" value="Subtilisin-like"/>
    <property type="match status" value="1"/>
</dbReference>
<dbReference type="Pfam" id="PF00082">
    <property type="entry name" value="Peptidase_S8"/>
    <property type="match status" value="1"/>
</dbReference>
<feature type="active site" description="Charge relay system" evidence="6">
    <location>
        <position position="366"/>
    </location>
</feature>
<feature type="domain" description="Peptidase S8/S53" evidence="9">
    <location>
        <begin position="157"/>
        <end position="404"/>
    </location>
</feature>
<comment type="caution">
    <text evidence="11">The sequence shown here is derived from an EMBL/GenBank/DDBJ whole genome shotgun (WGS) entry which is preliminary data.</text>
</comment>
<feature type="signal peptide" evidence="8">
    <location>
        <begin position="1"/>
        <end position="19"/>
    </location>
</feature>
<dbReference type="InterPro" id="IPR022398">
    <property type="entry name" value="Peptidase_S8_His-AS"/>
</dbReference>
<evidence type="ECO:0000259" key="9">
    <source>
        <dbReference type="Pfam" id="PF00082"/>
    </source>
</evidence>
<keyword evidence="5 6" id="KW-0720">Serine protease</keyword>
<dbReference type="InterPro" id="IPR023828">
    <property type="entry name" value="Peptidase_S8_Ser-AS"/>
</dbReference>
<evidence type="ECO:0000256" key="1">
    <source>
        <dbReference type="ARBA" id="ARBA00011073"/>
    </source>
</evidence>
<evidence type="ECO:0000256" key="8">
    <source>
        <dbReference type="SAM" id="SignalP"/>
    </source>
</evidence>
<evidence type="ECO:0000313" key="12">
    <source>
        <dbReference type="Proteomes" id="UP000193144"/>
    </source>
</evidence>
<dbReference type="PROSITE" id="PS00136">
    <property type="entry name" value="SUBTILASE_ASP"/>
    <property type="match status" value="1"/>
</dbReference>
<keyword evidence="3 8" id="KW-0732">Signal</keyword>
<dbReference type="PROSITE" id="PS00138">
    <property type="entry name" value="SUBTILASE_SER"/>
    <property type="match status" value="1"/>
</dbReference>
<feature type="chain" id="PRO_5012237458" evidence="8">
    <location>
        <begin position="20"/>
        <end position="483"/>
    </location>
</feature>
<evidence type="ECO:0000313" key="11">
    <source>
        <dbReference type="EMBL" id="ORY05056.1"/>
    </source>
</evidence>
<evidence type="ECO:0000256" key="2">
    <source>
        <dbReference type="ARBA" id="ARBA00022670"/>
    </source>
</evidence>
<dbReference type="OrthoDB" id="206201at2759"/>
<dbReference type="Pfam" id="PF05922">
    <property type="entry name" value="Inhibitor_I9"/>
    <property type="match status" value="1"/>
</dbReference>
<feature type="domain" description="Inhibitor I9" evidence="10">
    <location>
        <begin position="44"/>
        <end position="109"/>
    </location>
</feature>
<keyword evidence="4 6" id="KW-0378">Hydrolase</keyword>
<dbReference type="Gene3D" id="3.30.70.80">
    <property type="entry name" value="Peptidase S8 propeptide/proteinase inhibitor I9"/>
    <property type="match status" value="1"/>
</dbReference>
<dbReference type="InterPro" id="IPR000209">
    <property type="entry name" value="Peptidase_S8/S53_dom"/>
</dbReference>
<dbReference type="Proteomes" id="UP000193144">
    <property type="component" value="Unassembled WGS sequence"/>
</dbReference>
<accession>A0A1Y1Z4D1</accession>
<dbReference type="PANTHER" id="PTHR43806">
    <property type="entry name" value="PEPTIDASE S8"/>
    <property type="match status" value="1"/>
</dbReference>
<feature type="active site" description="Charge relay system" evidence="6">
    <location>
        <position position="166"/>
    </location>
</feature>
<evidence type="ECO:0000259" key="10">
    <source>
        <dbReference type="Pfam" id="PF05922"/>
    </source>
</evidence>
<evidence type="ECO:0000256" key="4">
    <source>
        <dbReference type="ARBA" id="ARBA00022801"/>
    </source>
</evidence>
<evidence type="ECO:0000256" key="3">
    <source>
        <dbReference type="ARBA" id="ARBA00022729"/>
    </source>
</evidence>
<dbReference type="Gene3D" id="3.40.50.200">
    <property type="entry name" value="Peptidase S8/S53 domain"/>
    <property type="match status" value="1"/>
</dbReference>
<dbReference type="InterPro" id="IPR050131">
    <property type="entry name" value="Peptidase_S8_subtilisin-like"/>
</dbReference>
<dbReference type="GO" id="GO:0006508">
    <property type="term" value="P:proteolysis"/>
    <property type="evidence" value="ECO:0007669"/>
    <property type="project" value="UniProtKB-KW"/>
</dbReference>
<dbReference type="EMBL" id="MCFA01000129">
    <property type="protein sequence ID" value="ORY05056.1"/>
    <property type="molecule type" value="Genomic_DNA"/>
</dbReference>
<dbReference type="STRING" id="1231657.A0A1Y1Z4D1"/>
<evidence type="ECO:0000256" key="7">
    <source>
        <dbReference type="RuleBase" id="RU003355"/>
    </source>
</evidence>
<sequence>MRATLAFASLLASWSAVLAAPASKGDGFISDKTPGAHVTGGKEYIVLFNKNETVPIQAKQILKRLQLNEDDDDVLYTFNNSVFQGFVAKMQDHCIDALNSMTEVAHLEEKADIQSYTIRSNTTWGLQRLSNGAGASGNPQARTFTYTFDPASETQLGSGVDVYVVDTGVRTSHAVFKRADGTSRAQQGFSFTSASADGDGHGTHVAGTAAGSFFGVSSGANVFAVKVLGDNGSGSSSDTIAGMNWVINNHNKRKTQPGFVGSVMSMSWGLSGISNAVDQVVLGAVEAGIHVSVAAGNDGTDACTSTPSHNGGKNSAVVSVGSVNIQNQISSFSNTGSCVDIYAPGESVLSSWSTGDVIINFLSGTSMACPHVSGVMAYLMTQDTSLGQNPAALKQKLLATARQNAISGNAISGDTKLLLSNGADGKLAARTLEKDWVVVDGDSDLPSEKRTVTGSMASWAKDLASSSLEKRWKLHSVVPTLRF</sequence>
<dbReference type="AlphaFoldDB" id="A0A1Y1Z4D1"/>
<dbReference type="InterPro" id="IPR037045">
    <property type="entry name" value="S8pro/Inhibitor_I9_sf"/>
</dbReference>
<gene>
    <name evidence="11" type="ORF">BCR34DRAFT_491095</name>
</gene>
<dbReference type="InterPro" id="IPR010259">
    <property type="entry name" value="S8pro/Inhibitor_I9"/>
</dbReference>
<dbReference type="InterPro" id="IPR034193">
    <property type="entry name" value="PCSK9_ProteinaseK-like"/>
</dbReference>
<evidence type="ECO:0000256" key="6">
    <source>
        <dbReference type="PROSITE-ProRule" id="PRU01240"/>
    </source>
</evidence>
<organism evidence="11 12">
    <name type="scientific">Clohesyomyces aquaticus</name>
    <dbReference type="NCBI Taxonomy" id="1231657"/>
    <lineage>
        <taxon>Eukaryota</taxon>
        <taxon>Fungi</taxon>
        <taxon>Dikarya</taxon>
        <taxon>Ascomycota</taxon>
        <taxon>Pezizomycotina</taxon>
        <taxon>Dothideomycetes</taxon>
        <taxon>Pleosporomycetidae</taxon>
        <taxon>Pleosporales</taxon>
        <taxon>Lindgomycetaceae</taxon>
        <taxon>Clohesyomyces</taxon>
    </lineage>
</organism>
<protein>
    <submittedName>
        <fullName evidence="11">Peptidase S8/S53 domain-containing protein</fullName>
    </submittedName>
</protein>
<dbReference type="InterPro" id="IPR015500">
    <property type="entry name" value="Peptidase_S8_subtilisin-rel"/>
</dbReference>
<keyword evidence="12" id="KW-1185">Reference proteome</keyword>
<comment type="similarity">
    <text evidence="1 6 7">Belongs to the peptidase S8 family.</text>
</comment>
<dbReference type="InterPro" id="IPR023827">
    <property type="entry name" value="Peptidase_S8_Asp-AS"/>
</dbReference>
<dbReference type="SUPFAM" id="SSF54897">
    <property type="entry name" value="Protease propeptides/inhibitors"/>
    <property type="match status" value="1"/>
</dbReference>
<dbReference type="PRINTS" id="PR00723">
    <property type="entry name" value="SUBTILISIN"/>
</dbReference>
<dbReference type="InterPro" id="IPR036852">
    <property type="entry name" value="Peptidase_S8/S53_dom_sf"/>
</dbReference>
<dbReference type="FunFam" id="3.40.50.200:FF:000007">
    <property type="entry name" value="Subtilisin-like serine protease"/>
    <property type="match status" value="1"/>
</dbReference>
<keyword evidence="2 6" id="KW-0645">Protease</keyword>
<dbReference type="PROSITE" id="PS00137">
    <property type="entry name" value="SUBTILASE_HIS"/>
    <property type="match status" value="1"/>
</dbReference>